<proteinExistence type="inferred from homology"/>
<accession>B8BXE9</accession>
<dbReference type="InterPro" id="IPR004046">
    <property type="entry name" value="GST_C"/>
</dbReference>
<feature type="domain" description="GST C-terminal" evidence="7">
    <location>
        <begin position="94"/>
        <end position="209"/>
    </location>
</feature>
<dbReference type="InterPro" id="IPR004045">
    <property type="entry name" value="Glutathione_S-Trfase_N"/>
</dbReference>
<dbReference type="Gene3D" id="3.40.30.10">
    <property type="entry name" value="Glutaredoxin"/>
    <property type="match status" value="1"/>
</dbReference>
<comment type="similarity">
    <text evidence="2">Belongs to the GST superfamily. Mu family.</text>
</comment>
<dbReference type="STRING" id="35128.B8BXE9"/>
<dbReference type="SFLD" id="SFLDS00019">
    <property type="entry name" value="Glutathione_Transferase_(cytos"/>
    <property type="match status" value="1"/>
</dbReference>
<sequence>MTKPILGYWKIRGLAAGIRYQLAYSKVDFDEDVYEQGDGPDFSRASWMDVKNYQGLEYPNLPYIKDGDVALSESGAIHRYCAKKWAPDLLCLDDAEMYGKTEMAWGVVSDVKGFVTGPCYNGSMTKEELAAASLPRLELLAKSLNSNKFLAGDKVCCADFQFVELLEFVDFVSAGEVYRVYPQLKVYRDRLFGLSGLKEYYEKAEKLPFNNKVAKINN</sequence>
<evidence type="ECO:0000256" key="2">
    <source>
        <dbReference type="ARBA" id="ARBA00005861"/>
    </source>
</evidence>
<organism evidence="8 9">
    <name type="scientific">Thalassiosira pseudonana</name>
    <name type="common">Marine diatom</name>
    <name type="synonym">Cyclotella nana</name>
    <dbReference type="NCBI Taxonomy" id="35128"/>
    <lineage>
        <taxon>Eukaryota</taxon>
        <taxon>Sar</taxon>
        <taxon>Stramenopiles</taxon>
        <taxon>Ochrophyta</taxon>
        <taxon>Bacillariophyta</taxon>
        <taxon>Coscinodiscophyceae</taxon>
        <taxon>Thalassiosirophycidae</taxon>
        <taxon>Thalassiosirales</taxon>
        <taxon>Thalassiosiraceae</taxon>
        <taxon>Thalassiosira</taxon>
    </lineage>
</organism>
<dbReference type="InterPro" id="IPR036249">
    <property type="entry name" value="Thioredoxin-like_sf"/>
</dbReference>
<keyword evidence="4 8" id="KW-0808">Transferase</keyword>
<name>B8BXE9_THAPS</name>
<reference evidence="8 9" key="1">
    <citation type="journal article" date="2004" name="Science">
        <title>The genome of the diatom Thalassiosira pseudonana: ecology, evolution, and metabolism.</title>
        <authorList>
            <person name="Armbrust E.V."/>
            <person name="Berges J.A."/>
            <person name="Bowler C."/>
            <person name="Green B.R."/>
            <person name="Martinez D."/>
            <person name="Putnam N.H."/>
            <person name="Zhou S."/>
            <person name="Allen A.E."/>
            <person name="Apt K.E."/>
            <person name="Bechner M."/>
            <person name="Brzezinski M.A."/>
            <person name="Chaal B.K."/>
            <person name="Chiovitti A."/>
            <person name="Davis A.K."/>
            <person name="Demarest M.S."/>
            <person name="Detter J.C."/>
            <person name="Glavina T."/>
            <person name="Goodstein D."/>
            <person name="Hadi M.Z."/>
            <person name="Hellsten U."/>
            <person name="Hildebrand M."/>
            <person name="Jenkins B.D."/>
            <person name="Jurka J."/>
            <person name="Kapitonov V.V."/>
            <person name="Kroger N."/>
            <person name="Lau W.W."/>
            <person name="Lane T.W."/>
            <person name="Larimer F.W."/>
            <person name="Lippmeier J.C."/>
            <person name="Lucas S."/>
            <person name="Medina M."/>
            <person name="Montsant A."/>
            <person name="Obornik M."/>
            <person name="Parker M.S."/>
            <person name="Palenik B."/>
            <person name="Pazour G.J."/>
            <person name="Richardson P.M."/>
            <person name="Rynearson T.A."/>
            <person name="Saito M.A."/>
            <person name="Schwartz D.C."/>
            <person name="Thamatrakoln K."/>
            <person name="Valentin K."/>
            <person name="Vardi A."/>
            <person name="Wilkerson F.P."/>
            <person name="Rokhsar D.S."/>
        </authorList>
    </citation>
    <scope>NUCLEOTIDE SEQUENCE [LARGE SCALE GENOMIC DNA]</scope>
    <source>
        <strain evidence="8 9">CCMP1335</strain>
    </source>
</reference>
<dbReference type="GO" id="GO:0004364">
    <property type="term" value="F:glutathione transferase activity"/>
    <property type="evidence" value="ECO:0000318"/>
    <property type="project" value="GO_Central"/>
</dbReference>
<protein>
    <recommendedName>
        <fullName evidence="3">glutathione transferase</fullName>
        <ecNumber evidence="3">2.5.1.18</ecNumber>
    </recommendedName>
</protein>
<evidence type="ECO:0000256" key="4">
    <source>
        <dbReference type="ARBA" id="ARBA00022679"/>
    </source>
</evidence>
<dbReference type="GO" id="GO:0006749">
    <property type="term" value="P:glutathione metabolic process"/>
    <property type="evidence" value="ECO:0000318"/>
    <property type="project" value="GO_Central"/>
</dbReference>
<comment type="function">
    <text evidence="1">Conjugation of reduced glutathione to a wide number of exogenous and endogenous hydrophobic electrophiles.</text>
</comment>
<evidence type="ECO:0000313" key="9">
    <source>
        <dbReference type="Proteomes" id="UP000001449"/>
    </source>
</evidence>
<dbReference type="OMA" id="SIDPHAN"/>
<evidence type="ECO:0000256" key="5">
    <source>
        <dbReference type="ARBA" id="ARBA00047960"/>
    </source>
</evidence>
<keyword evidence="9" id="KW-1185">Reference proteome</keyword>
<dbReference type="Pfam" id="PF14497">
    <property type="entry name" value="GST_C_3"/>
    <property type="match status" value="1"/>
</dbReference>
<dbReference type="Gene3D" id="1.20.1050.10">
    <property type="match status" value="1"/>
</dbReference>
<dbReference type="KEGG" id="tps:THAPSDRAFT_268449"/>
<comment type="catalytic activity">
    <reaction evidence="5">
        <text>RX + glutathione = an S-substituted glutathione + a halide anion + H(+)</text>
        <dbReference type="Rhea" id="RHEA:16437"/>
        <dbReference type="ChEBI" id="CHEBI:15378"/>
        <dbReference type="ChEBI" id="CHEBI:16042"/>
        <dbReference type="ChEBI" id="CHEBI:17792"/>
        <dbReference type="ChEBI" id="CHEBI:57925"/>
        <dbReference type="ChEBI" id="CHEBI:90779"/>
        <dbReference type="EC" id="2.5.1.18"/>
    </reaction>
</comment>
<dbReference type="InParanoid" id="B8BXE9"/>
<evidence type="ECO:0000256" key="1">
    <source>
        <dbReference type="ARBA" id="ARBA00003701"/>
    </source>
</evidence>
<dbReference type="RefSeq" id="XP_002288258.1">
    <property type="nucleotide sequence ID" value="XM_002288222.1"/>
</dbReference>
<dbReference type="PANTHER" id="PTHR11571">
    <property type="entry name" value="GLUTATHIONE S-TRANSFERASE"/>
    <property type="match status" value="1"/>
</dbReference>
<evidence type="ECO:0000259" key="7">
    <source>
        <dbReference type="PROSITE" id="PS50405"/>
    </source>
</evidence>
<gene>
    <name evidence="8" type="ORF">THAPSDRAFT_268449</name>
</gene>
<reference evidence="8 9" key="2">
    <citation type="journal article" date="2008" name="Nature">
        <title>The Phaeodactylum genome reveals the evolutionary history of diatom genomes.</title>
        <authorList>
            <person name="Bowler C."/>
            <person name="Allen A.E."/>
            <person name="Badger J.H."/>
            <person name="Grimwood J."/>
            <person name="Jabbari K."/>
            <person name="Kuo A."/>
            <person name="Maheswari U."/>
            <person name="Martens C."/>
            <person name="Maumus F."/>
            <person name="Otillar R.P."/>
            <person name="Rayko E."/>
            <person name="Salamov A."/>
            <person name="Vandepoele K."/>
            <person name="Beszteri B."/>
            <person name="Gruber A."/>
            <person name="Heijde M."/>
            <person name="Katinka M."/>
            <person name="Mock T."/>
            <person name="Valentin K."/>
            <person name="Verret F."/>
            <person name="Berges J.A."/>
            <person name="Brownlee C."/>
            <person name="Cadoret J.P."/>
            <person name="Chiovitti A."/>
            <person name="Choi C.J."/>
            <person name="Coesel S."/>
            <person name="De Martino A."/>
            <person name="Detter J.C."/>
            <person name="Durkin C."/>
            <person name="Falciatore A."/>
            <person name="Fournet J."/>
            <person name="Haruta M."/>
            <person name="Huysman M.J."/>
            <person name="Jenkins B.D."/>
            <person name="Jiroutova K."/>
            <person name="Jorgensen R.E."/>
            <person name="Joubert Y."/>
            <person name="Kaplan A."/>
            <person name="Kroger N."/>
            <person name="Kroth P.G."/>
            <person name="La Roche J."/>
            <person name="Lindquist E."/>
            <person name="Lommer M."/>
            <person name="Martin-Jezequel V."/>
            <person name="Lopez P.J."/>
            <person name="Lucas S."/>
            <person name="Mangogna M."/>
            <person name="McGinnis K."/>
            <person name="Medlin L.K."/>
            <person name="Montsant A."/>
            <person name="Oudot-Le Secq M.P."/>
            <person name="Napoli C."/>
            <person name="Obornik M."/>
            <person name="Parker M.S."/>
            <person name="Petit J.L."/>
            <person name="Porcel B.M."/>
            <person name="Poulsen N."/>
            <person name="Robison M."/>
            <person name="Rychlewski L."/>
            <person name="Rynearson T.A."/>
            <person name="Schmutz J."/>
            <person name="Shapiro H."/>
            <person name="Siaut M."/>
            <person name="Stanley M."/>
            <person name="Sussman M.R."/>
            <person name="Taylor A.R."/>
            <person name="Vardi A."/>
            <person name="von Dassow P."/>
            <person name="Vyverman W."/>
            <person name="Willis A."/>
            <person name="Wyrwicz L.S."/>
            <person name="Rokhsar D.S."/>
            <person name="Weissenbach J."/>
            <person name="Armbrust E.V."/>
            <person name="Green B.R."/>
            <person name="Van de Peer Y."/>
            <person name="Grigoriev I.V."/>
        </authorList>
    </citation>
    <scope>NUCLEOTIDE SEQUENCE [LARGE SCALE GENOMIC DNA]</scope>
    <source>
        <strain evidence="8 9">CCMP1335</strain>
    </source>
</reference>
<dbReference type="InterPro" id="IPR040079">
    <property type="entry name" value="Glutathione_S-Trfase"/>
</dbReference>
<dbReference type="Pfam" id="PF02798">
    <property type="entry name" value="GST_N"/>
    <property type="match status" value="1"/>
</dbReference>
<dbReference type="EMBL" id="CM000640">
    <property type="protein sequence ID" value="EED93694.1"/>
    <property type="molecule type" value="Genomic_DNA"/>
</dbReference>
<dbReference type="PANTHER" id="PTHR11571:SF222">
    <property type="entry name" value="GLUTATHIONE TRANSFERASE"/>
    <property type="match status" value="1"/>
</dbReference>
<dbReference type="SUPFAM" id="SSF52833">
    <property type="entry name" value="Thioredoxin-like"/>
    <property type="match status" value="1"/>
</dbReference>
<dbReference type="Proteomes" id="UP000001449">
    <property type="component" value="Chromosome 3"/>
</dbReference>
<dbReference type="InterPro" id="IPR036282">
    <property type="entry name" value="Glutathione-S-Trfase_C_sf"/>
</dbReference>
<dbReference type="SUPFAM" id="SSF47616">
    <property type="entry name" value="GST C-terminal domain-like"/>
    <property type="match status" value="1"/>
</dbReference>
<dbReference type="PaxDb" id="35128-Thaps268449"/>
<evidence type="ECO:0000259" key="6">
    <source>
        <dbReference type="PROSITE" id="PS50404"/>
    </source>
</evidence>
<dbReference type="PROSITE" id="PS50405">
    <property type="entry name" value="GST_CTER"/>
    <property type="match status" value="1"/>
</dbReference>
<dbReference type="eggNOG" id="KOG1695">
    <property type="taxonomic scope" value="Eukaryota"/>
</dbReference>
<dbReference type="InterPro" id="IPR050213">
    <property type="entry name" value="GST_superfamily"/>
</dbReference>
<dbReference type="HOGENOM" id="CLU_039475_2_0_1"/>
<dbReference type="PROSITE" id="PS50404">
    <property type="entry name" value="GST_NTER"/>
    <property type="match status" value="1"/>
</dbReference>
<dbReference type="InterPro" id="IPR010987">
    <property type="entry name" value="Glutathione-S-Trfase_C-like"/>
</dbReference>
<dbReference type="AlphaFoldDB" id="B8BXE9"/>
<feature type="domain" description="GST N-terminal" evidence="6">
    <location>
        <begin position="2"/>
        <end position="89"/>
    </location>
</feature>
<evidence type="ECO:0000256" key="3">
    <source>
        <dbReference type="ARBA" id="ARBA00012452"/>
    </source>
</evidence>
<dbReference type="EC" id="2.5.1.18" evidence="3"/>
<dbReference type="GeneID" id="7444714"/>
<evidence type="ECO:0000313" key="8">
    <source>
        <dbReference type="EMBL" id="EED93694.1"/>
    </source>
</evidence>